<dbReference type="GeneID" id="83592082"/>
<dbReference type="AlphaFoldDB" id="A0A7Y3SSH2"/>
<dbReference type="PANTHER" id="PTHR33376">
    <property type="match status" value="1"/>
</dbReference>
<accession>A0A7Y3SSH2</accession>
<dbReference type="RefSeq" id="WP_171295392.1">
    <property type="nucleotide sequence ID" value="NZ_CP077615.1"/>
</dbReference>
<sequence>MNKKKFIAIFSCLVLTVGVLAGCGSKTPTATKDAGKTATKSVTLRLSDNQPAGYPTIIGDQAFAKEVEAKTNGRIKIKVFLGSQLGDEKSTIEQLQFGGIDAIRIGAAPLAEFNKQIGALILPYLYKDKDQMFRVLEGPVGEKMFASLSADSKIVGLSWVDSGARNFYNTKKDIKTPADLKGLKIRVQESKPMMDMVKALGASSTPMAYGDVYSALQTGVVDGAENNWPSYLSSNHYQVAKHITIDEHTRVPEMIAFSKMSWDKISADDQKIVKAAAIVGANVERVEWLKQSDAAQATIVKKGGVTITKLTTDEQSLFQKAVKPMYAAHPEWKETIDAILATK</sequence>
<dbReference type="NCBIfam" id="NF037995">
    <property type="entry name" value="TRAP_S1"/>
    <property type="match status" value="1"/>
</dbReference>
<feature type="signal peptide" evidence="2">
    <location>
        <begin position="1"/>
        <end position="21"/>
    </location>
</feature>
<dbReference type="InterPro" id="IPR038404">
    <property type="entry name" value="TRAP_DctP_sf"/>
</dbReference>
<evidence type="ECO:0000313" key="4">
    <source>
        <dbReference type="Proteomes" id="UP000531659"/>
    </source>
</evidence>
<dbReference type="NCBIfam" id="TIGR00787">
    <property type="entry name" value="dctP"/>
    <property type="match status" value="1"/>
</dbReference>
<gene>
    <name evidence="3" type="ORF">HLQ16_01125</name>
</gene>
<evidence type="ECO:0000313" key="3">
    <source>
        <dbReference type="EMBL" id="NNU74546.1"/>
    </source>
</evidence>
<dbReference type="Gene3D" id="3.40.190.170">
    <property type="entry name" value="Bacterial extracellular solute-binding protein, family 7"/>
    <property type="match status" value="1"/>
</dbReference>
<keyword evidence="1 2" id="KW-0732">Signal</keyword>
<reference evidence="3 4" key="1">
    <citation type="submission" date="2020-05" db="EMBL/GenBank/DDBJ databases">
        <title>Complete genome of Clostridium estertheticum subspecies estertheticum, isolated from Vacuum packed lamb meat from New Zealand imported to Switzerland.</title>
        <authorList>
            <person name="Wambui J."/>
            <person name="Stevens M.J.A."/>
            <person name="Stephan R."/>
        </authorList>
    </citation>
    <scope>NUCLEOTIDE SEQUENCE [LARGE SCALE GENOMIC DNA]</scope>
    <source>
        <strain evidence="3 4">CEST001</strain>
    </source>
</reference>
<protein>
    <submittedName>
        <fullName evidence="3">TRAP transporter substrate-binding protein</fullName>
    </submittedName>
</protein>
<dbReference type="InterPro" id="IPR004682">
    <property type="entry name" value="TRAP_DctP"/>
</dbReference>
<comment type="caution">
    <text evidence="3">The sequence shown here is derived from an EMBL/GenBank/DDBJ whole genome shotgun (WGS) entry which is preliminary data.</text>
</comment>
<dbReference type="CDD" id="cd13671">
    <property type="entry name" value="PBP2_TRAP_SBP_like_3"/>
    <property type="match status" value="1"/>
</dbReference>
<dbReference type="Proteomes" id="UP000531659">
    <property type="component" value="Unassembled WGS sequence"/>
</dbReference>
<dbReference type="GO" id="GO:0030288">
    <property type="term" value="C:outer membrane-bounded periplasmic space"/>
    <property type="evidence" value="ECO:0007669"/>
    <property type="project" value="InterPro"/>
</dbReference>
<dbReference type="SUPFAM" id="SSF53850">
    <property type="entry name" value="Periplasmic binding protein-like II"/>
    <property type="match status" value="1"/>
</dbReference>
<evidence type="ECO:0000256" key="1">
    <source>
        <dbReference type="ARBA" id="ARBA00022729"/>
    </source>
</evidence>
<dbReference type="EMBL" id="JABEYB010000001">
    <property type="protein sequence ID" value="NNU74546.1"/>
    <property type="molecule type" value="Genomic_DNA"/>
</dbReference>
<feature type="chain" id="PRO_5039686366" evidence="2">
    <location>
        <begin position="22"/>
        <end position="343"/>
    </location>
</feature>
<dbReference type="PANTHER" id="PTHR33376:SF2">
    <property type="entry name" value="DICARBOXYLATE-BINDING PERIPLASMIC PROTEIN"/>
    <property type="match status" value="1"/>
</dbReference>
<dbReference type="PROSITE" id="PS51257">
    <property type="entry name" value="PROKAR_LIPOPROTEIN"/>
    <property type="match status" value="1"/>
</dbReference>
<evidence type="ECO:0000256" key="2">
    <source>
        <dbReference type="SAM" id="SignalP"/>
    </source>
</evidence>
<dbReference type="GO" id="GO:0055085">
    <property type="term" value="P:transmembrane transport"/>
    <property type="evidence" value="ECO:0007669"/>
    <property type="project" value="InterPro"/>
</dbReference>
<proteinExistence type="predicted"/>
<dbReference type="InterPro" id="IPR018389">
    <property type="entry name" value="DctP_fam"/>
</dbReference>
<dbReference type="Pfam" id="PF03480">
    <property type="entry name" value="DctP"/>
    <property type="match status" value="1"/>
</dbReference>
<organism evidence="3 4">
    <name type="scientific">Clostridium estertheticum</name>
    <dbReference type="NCBI Taxonomy" id="238834"/>
    <lineage>
        <taxon>Bacteria</taxon>
        <taxon>Bacillati</taxon>
        <taxon>Bacillota</taxon>
        <taxon>Clostridia</taxon>
        <taxon>Eubacteriales</taxon>
        <taxon>Clostridiaceae</taxon>
        <taxon>Clostridium</taxon>
    </lineage>
</organism>
<dbReference type="GO" id="GO:0030246">
    <property type="term" value="F:carbohydrate binding"/>
    <property type="evidence" value="ECO:0007669"/>
    <property type="project" value="TreeGrafter"/>
</dbReference>
<name>A0A7Y3SSH2_9CLOT</name>
<dbReference type="PIRSF" id="PIRSF006470">
    <property type="entry name" value="DctB"/>
    <property type="match status" value="1"/>
</dbReference>